<comment type="caution">
    <text evidence="2">The sequence shown here is derived from an EMBL/GenBank/DDBJ whole genome shotgun (WGS) entry which is preliminary data.</text>
</comment>
<evidence type="ECO:0000313" key="2">
    <source>
        <dbReference type="EMBL" id="PCJ22484.1"/>
    </source>
</evidence>
<feature type="transmembrane region" description="Helical" evidence="1">
    <location>
        <begin position="21"/>
        <end position="39"/>
    </location>
</feature>
<keyword evidence="1" id="KW-0472">Membrane</keyword>
<dbReference type="AlphaFoldDB" id="A0A2A5AT19"/>
<keyword evidence="1" id="KW-0812">Transmembrane</keyword>
<organism evidence="2 3">
    <name type="scientific">SAR86 cluster bacterium</name>
    <dbReference type="NCBI Taxonomy" id="2030880"/>
    <lineage>
        <taxon>Bacteria</taxon>
        <taxon>Pseudomonadati</taxon>
        <taxon>Pseudomonadota</taxon>
        <taxon>Gammaproteobacteria</taxon>
        <taxon>SAR86 cluster</taxon>
    </lineage>
</organism>
<dbReference type="EMBL" id="NVVJ01000059">
    <property type="protein sequence ID" value="PCJ22484.1"/>
    <property type="molecule type" value="Genomic_DNA"/>
</dbReference>
<keyword evidence="1" id="KW-1133">Transmembrane helix</keyword>
<sequence>MPRNTIIQRISLFLRTGQLHLLFLEFIVVAVGLFFGFQLDRWYEQRQDTQKIEQYVHRLLADIDVDLSVLERVLDSANYRLRATDMLFDSIDDLTIPGKNPTEYMIAFEQSIYRYNLVTQNATYTELVNTGDMALLPVSIRNGLYEYYGDLAQKSQFNSMRDNVQQESYSRFSGMLLPHQIERGMKRDATVRFSIDEAMAAAKRFRSRQEAIDWIPRLRIVHITEIADSNSITLRAADLKSRLKQY</sequence>
<protein>
    <submittedName>
        <fullName evidence="2">Uncharacterized protein</fullName>
    </submittedName>
</protein>
<name>A0A2A5AT19_9GAMM</name>
<evidence type="ECO:0000256" key="1">
    <source>
        <dbReference type="SAM" id="Phobius"/>
    </source>
</evidence>
<gene>
    <name evidence="2" type="ORF">COA96_14235</name>
</gene>
<accession>A0A2A5AT19</accession>
<dbReference type="Proteomes" id="UP000218327">
    <property type="component" value="Unassembled WGS sequence"/>
</dbReference>
<reference evidence="3" key="1">
    <citation type="submission" date="2017-08" db="EMBL/GenBank/DDBJ databases">
        <title>A dynamic microbial community with high functional redundancy inhabits the cold, oxic subseafloor aquifer.</title>
        <authorList>
            <person name="Tully B.J."/>
            <person name="Wheat C.G."/>
            <person name="Glazer B.T."/>
            <person name="Huber J.A."/>
        </authorList>
    </citation>
    <scope>NUCLEOTIDE SEQUENCE [LARGE SCALE GENOMIC DNA]</scope>
</reference>
<proteinExistence type="predicted"/>
<evidence type="ECO:0000313" key="3">
    <source>
        <dbReference type="Proteomes" id="UP000218327"/>
    </source>
</evidence>